<dbReference type="Proteomes" id="UP000439550">
    <property type="component" value="Unassembled WGS sequence"/>
</dbReference>
<feature type="region of interest" description="Disordered" evidence="1">
    <location>
        <begin position="1"/>
        <end position="22"/>
    </location>
</feature>
<evidence type="ECO:0000256" key="1">
    <source>
        <dbReference type="SAM" id="MobiDB-lite"/>
    </source>
</evidence>
<accession>A0A7X1Z7W6</accession>
<gene>
    <name evidence="2" type="ORF">GHI93_05570</name>
</gene>
<reference evidence="2 3" key="1">
    <citation type="submission" date="2019-10" db="EMBL/GenBank/DDBJ databases">
        <authorList>
            <person name="Dong K."/>
        </authorList>
    </citation>
    <scope>NUCLEOTIDE SEQUENCE [LARGE SCALE GENOMIC DNA]</scope>
    <source>
        <strain evidence="2 3">DSM 28960</strain>
    </source>
</reference>
<dbReference type="OrthoDB" id="2242194at2"/>
<dbReference type="EMBL" id="WITJ01000006">
    <property type="protein sequence ID" value="MQW39408.1"/>
    <property type="molecule type" value="Genomic_DNA"/>
</dbReference>
<evidence type="ECO:0000313" key="3">
    <source>
        <dbReference type="Proteomes" id="UP000439550"/>
    </source>
</evidence>
<protein>
    <submittedName>
        <fullName evidence="2">Uncharacterized protein</fullName>
    </submittedName>
</protein>
<organism evidence="2 3">
    <name type="scientific">Lactococcus hircilactis</name>
    <dbReference type="NCBI Taxonomy" id="1494462"/>
    <lineage>
        <taxon>Bacteria</taxon>
        <taxon>Bacillati</taxon>
        <taxon>Bacillota</taxon>
        <taxon>Bacilli</taxon>
        <taxon>Lactobacillales</taxon>
        <taxon>Streptococcaceae</taxon>
        <taxon>Lactococcus</taxon>
    </lineage>
</organism>
<keyword evidence="3" id="KW-1185">Reference proteome</keyword>
<comment type="caution">
    <text evidence="2">The sequence shown here is derived from an EMBL/GenBank/DDBJ whole genome shotgun (WGS) entry which is preliminary data.</text>
</comment>
<sequence length="120" mass="13423">MRTKHIENIEQEHPHTTETSHSPAIESAILKLVVDSYIHGAQTCQLHDGKVLGVSIHQGEADNIHLFIDDCHKLTVEVKNGNSRLSILTNNQPEDIDYVLPFTKCLGLSHVAVMKSFDEE</sequence>
<dbReference type="AlphaFoldDB" id="A0A7X1Z7W6"/>
<proteinExistence type="predicted"/>
<feature type="compositionally biased region" description="Basic and acidic residues" evidence="1">
    <location>
        <begin position="1"/>
        <end position="18"/>
    </location>
</feature>
<name>A0A7X1Z7W6_9LACT</name>
<dbReference type="RefSeq" id="WP_153496082.1">
    <property type="nucleotide sequence ID" value="NZ_CAXYUY010000021.1"/>
</dbReference>
<evidence type="ECO:0000313" key="2">
    <source>
        <dbReference type="EMBL" id="MQW39408.1"/>
    </source>
</evidence>